<keyword evidence="3" id="KW-0812">Transmembrane</keyword>
<keyword evidence="1" id="KW-0677">Repeat</keyword>
<dbReference type="STRING" id="59895.A0A103XB70"/>
<dbReference type="GO" id="GO:0009451">
    <property type="term" value="P:RNA modification"/>
    <property type="evidence" value="ECO:0007669"/>
    <property type="project" value="InterPro"/>
</dbReference>
<dbReference type="EMBL" id="LEKV01006116">
    <property type="protein sequence ID" value="KVH87514.1"/>
    <property type="molecule type" value="Genomic_DNA"/>
</dbReference>
<dbReference type="GO" id="GO:0003723">
    <property type="term" value="F:RNA binding"/>
    <property type="evidence" value="ECO:0007669"/>
    <property type="project" value="InterPro"/>
</dbReference>
<gene>
    <name evidence="4" type="ORF">Ccrd_025224</name>
</gene>
<evidence type="ECO:0000256" key="1">
    <source>
        <dbReference type="ARBA" id="ARBA00022737"/>
    </source>
</evidence>
<keyword evidence="3" id="KW-1133">Transmembrane helix</keyword>
<dbReference type="AlphaFoldDB" id="A0A103XB70"/>
<keyword evidence="3" id="KW-0472">Membrane</keyword>
<sequence>MPHKNSFTWNMIISGFVKGSKLNVARKFFDEMPTKNGVAWNLMIHGYAENGHSLEALRLFKDLKSGCYGPCHVDMYVLATVFGACTDLLALVNASWEMFHLQLWHVIILCSSLGDSILSYGLLALQLGKTIHACIVVSGVKFDPVLGSSILFLLPLWTSIANVGLIDDGRKLFDDMIQSDEASWNSMLMGYVTNGYGIEALH</sequence>
<feature type="repeat" description="PPR" evidence="2">
    <location>
        <begin position="36"/>
        <end position="70"/>
    </location>
</feature>
<dbReference type="Proteomes" id="UP000243975">
    <property type="component" value="Unassembled WGS sequence"/>
</dbReference>
<dbReference type="InterPro" id="IPR046960">
    <property type="entry name" value="PPR_At4g14850-like_plant"/>
</dbReference>
<feature type="transmembrane region" description="Helical" evidence="3">
    <location>
        <begin position="103"/>
        <end position="125"/>
    </location>
</feature>
<dbReference type="NCBIfam" id="TIGR00756">
    <property type="entry name" value="PPR"/>
    <property type="match status" value="2"/>
</dbReference>
<comment type="caution">
    <text evidence="4">The sequence shown here is derived from an EMBL/GenBank/DDBJ whole genome shotgun (WGS) entry which is preliminary data.</text>
</comment>
<dbReference type="PROSITE" id="PS51375">
    <property type="entry name" value="PPR"/>
    <property type="match status" value="2"/>
</dbReference>
<evidence type="ECO:0000256" key="3">
    <source>
        <dbReference type="SAM" id="Phobius"/>
    </source>
</evidence>
<keyword evidence="5" id="KW-1185">Reference proteome</keyword>
<protein>
    <submittedName>
        <fullName evidence="4">Pentatricopeptide repeat-containing protein</fullName>
    </submittedName>
</protein>
<dbReference type="PANTHER" id="PTHR47926:SF392">
    <property type="entry name" value="PENTATRICOPEPTIDE REPEAT-CONTAINING PROTEIN"/>
    <property type="match status" value="1"/>
</dbReference>
<dbReference type="Pfam" id="PF01535">
    <property type="entry name" value="PPR"/>
    <property type="match status" value="3"/>
</dbReference>
<evidence type="ECO:0000256" key="2">
    <source>
        <dbReference type="PROSITE-ProRule" id="PRU00708"/>
    </source>
</evidence>
<dbReference type="Gramene" id="KVH87514">
    <property type="protein sequence ID" value="KVH87514"/>
    <property type="gene ID" value="Ccrd_025224"/>
</dbReference>
<evidence type="ECO:0000313" key="5">
    <source>
        <dbReference type="Proteomes" id="UP000243975"/>
    </source>
</evidence>
<accession>A0A103XB70</accession>
<proteinExistence type="predicted"/>
<feature type="transmembrane region" description="Helical" evidence="3">
    <location>
        <begin position="145"/>
        <end position="166"/>
    </location>
</feature>
<dbReference type="PANTHER" id="PTHR47926">
    <property type="entry name" value="PENTATRICOPEPTIDE REPEAT-CONTAINING PROTEIN"/>
    <property type="match status" value="1"/>
</dbReference>
<dbReference type="InterPro" id="IPR011990">
    <property type="entry name" value="TPR-like_helical_dom_sf"/>
</dbReference>
<dbReference type="InterPro" id="IPR002885">
    <property type="entry name" value="PPR_rpt"/>
</dbReference>
<feature type="transmembrane region" description="Helical" evidence="3">
    <location>
        <begin position="75"/>
        <end position="96"/>
    </location>
</feature>
<evidence type="ECO:0000313" key="4">
    <source>
        <dbReference type="EMBL" id="KVH87514.1"/>
    </source>
</evidence>
<dbReference type="Gene3D" id="1.25.40.10">
    <property type="entry name" value="Tetratricopeptide repeat domain"/>
    <property type="match status" value="2"/>
</dbReference>
<name>A0A103XB70_CYNCS</name>
<feature type="repeat" description="PPR" evidence="2">
    <location>
        <begin position="5"/>
        <end position="35"/>
    </location>
</feature>
<reference evidence="4 5" key="1">
    <citation type="journal article" date="2016" name="Sci. Rep.">
        <title>The genome sequence of the outbreeding globe artichoke constructed de novo incorporating a phase-aware low-pass sequencing strategy of F1 progeny.</title>
        <authorList>
            <person name="Scaglione D."/>
            <person name="Reyes-Chin-Wo S."/>
            <person name="Acquadro A."/>
            <person name="Froenicke L."/>
            <person name="Portis E."/>
            <person name="Beitel C."/>
            <person name="Tirone M."/>
            <person name="Mauro R."/>
            <person name="Lo Monaco A."/>
            <person name="Mauromicale G."/>
            <person name="Faccioli P."/>
            <person name="Cattivelli L."/>
            <person name="Rieseberg L."/>
            <person name="Michelmore R."/>
            <person name="Lanteri S."/>
        </authorList>
    </citation>
    <scope>NUCLEOTIDE SEQUENCE [LARGE SCALE GENOMIC DNA]</scope>
    <source>
        <strain evidence="4">2C</strain>
    </source>
</reference>
<organism evidence="4 5">
    <name type="scientific">Cynara cardunculus var. scolymus</name>
    <name type="common">Globe artichoke</name>
    <name type="synonym">Cynara scolymus</name>
    <dbReference type="NCBI Taxonomy" id="59895"/>
    <lineage>
        <taxon>Eukaryota</taxon>
        <taxon>Viridiplantae</taxon>
        <taxon>Streptophyta</taxon>
        <taxon>Embryophyta</taxon>
        <taxon>Tracheophyta</taxon>
        <taxon>Spermatophyta</taxon>
        <taxon>Magnoliopsida</taxon>
        <taxon>eudicotyledons</taxon>
        <taxon>Gunneridae</taxon>
        <taxon>Pentapetalae</taxon>
        <taxon>asterids</taxon>
        <taxon>campanulids</taxon>
        <taxon>Asterales</taxon>
        <taxon>Asteraceae</taxon>
        <taxon>Carduoideae</taxon>
        <taxon>Cardueae</taxon>
        <taxon>Carduinae</taxon>
        <taxon>Cynara</taxon>
    </lineage>
</organism>